<gene>
    <name evidence="1" type="ORF">B0J12DRAFT_680079</name>
</gene>
<organism evidence="1 2">
    <name type="scientific">Macrophomina phaseolina</name>
    <dbReference type="NCBI Taxonomy" id="35725"/>
    <lineage>
        <taxon>Eukaryota</taxon>
        <taxon>Fungi</taxon>
        <taxon>Dikarya</taxon>
        <taxon>Ascomycota</taxon>
        <taxon>Pezizomycotina</taxon>
        <taxon>Dothideomycetes</taxon>
        <taxon>Dothideomycetes incertae sedis</taxon>
        <taxon>Botryosphaeriales</taxon>
        <taxon>Botryosphaeriaceae</taxon>
        <taxon>Macrophomina</taxon>
    </lineage>
</organism>
<keyword evidence="2" id="KW-1185">Reference proteome</keyword>
<dbReference type="Proteomes" id="UP000774617">
    <property type="component" value="Unassembled WGS sequence"/>
</dbReference>
<proteinExistence type="predicted"/>
<evidence type="ECO:0000313" key="1">
    <source>
        <dbReference type="EMBL" id="KAH7033976.1"/>
    </source>
</evidence>
<evidence type="ECO:0000313" key="2">
    <source>
        <dbReference type="Proteomes" id="UP000774617"/>
    </source>
</evidence>
<sequence>MEAVYDCIQRLNAIHNANLRVYPRREEWWQETRKMGDIQVLDKIAQGSYRPVTCFGQGLLCKLLDCEKTVYKRTQSGFVPKLRQNRLMQATPKGYIMGRKCCSTSPHLGGFIKSTFLG</sequence>
<protein>
    <submittedName>
        <fullName evidence="1">Uncharacterized protein</fullName>
    </submittedName>
</protein>
<comment type="caution">
    <text evidence="1">The sequence shown here is derived from an EMBL/GenBank/DDBJ whole genome shotgun (WGS) entry which is preliminary data.</text>
</comment>
<reference evidence="1 2" key="1">
    <citation type="journal article" date="2021" name="Nat. Commun.">
        <title>Genetic determinants of endophytism in the Arabidopsis root mycobiome.</title>
        <authorList>
            <person name="Mesny F."/>
            <person name="Miyauchi S."/>
            <person name="Thiergart T."/>
            <person name="Pickel B."/>
            <person name="Atanasova L."/>
            <person name="Karlsson M."/>
            <person name="Huettel B."/>
            <person name="Barry K.W."/>
            <person name="Haridas S."/>
            <person name="Chen C."/>
            <person name="Bauer D."/>
            <person name="Andreopoulos W."/>
            <person name="Pangilinan J."/>
            <person name="LaButti K."/>
            <person name="Riley R."/>
            <person name="Lipzen A."/>
            <person name="Clum A."/>
            <person name="Drula E."/>
            <person name="Henrissat B."/>
            <person name="Kohler A."/>
            <person name="Grigoriev I.V."/>
            <person name="Martin F.M."/>
            <person name="Hacquard S."/>
        </authorList>
    </citation>
    <scope>NUCLEOTIDE SEQUENCE [LARGE SCALE GENOMIC DNA]</scope>
    <source>
        <strain evidence="1 2">MPI-SDFR-AT-0080</strain>
    </source>
</reference>
<dbReference type="EMBL" id="JAGTJR010000039">
    <property type="protein sequence ID" value="KAH7033976.1"/>
    <property type="molecule type" value="Genomic_DNA"/>
</dbReference>
<name>A0ABQ8FXM3_9PEZI</name>
<accession>A0ABQ8FXM3</accession>